<accession>A0AAW0LVK7</accession>
<feature type="region of interest" description="Disordered" evidence="1">
    <location>
        <begin position="139"/>
        <end position="158"/>
    </location>
</feature>
<evidence type="ECO:0000313" key="2">
    <source>
        <dbReference type="EMBL" id="KAK7855600.1"/>
    </source>
</evidence>
<name>A0AAW0LVK7_QUESU</name>
<evidence type="ECO:0000313" key="3">
    <source>
        <dbReference type="Proteomes" id="UP000237347"/>
    </source>
</evidence>
<comment type="caution">
    <text evidence="2">The sequence shown here is derived from an EMBL/GenBank/DDBJ whole genome shotgun (WGS) entry which is preliminary data.</text>
</comment>
<keyword evidence="3" id="KW-1185">Reference proteome</keyword>
<dbReference type="Proteomes" id="UP000237347">
    <property type="component" value="Unassembled WGS sequence"/>
</dbReference>
<sequence>MVVAFVSSPNVGTVLFLNEIEQLEAVFRAGINVRAVEITERVDATVVREINGVSGVGIRCETRVLEHPTMEDEFEHQRVCAEPTVGLGMSPLAEATVWKIGVETRGEASDVDPTVSTIWVFWVCVDLLGNCRFEEKEEKGSENCGNGGHGGVEEGVWG</sequence>
<protein>
    <submittedName>
        <fullName evidence="2">Uncharacterized protein</fullName>
    </submittedName>
</protein>
<reference evidence="2 3" key="1">
    <citation type="journal article" date="2018" name="Sci. Data">
        <title>The draft genome sequence of cork oak.</title>
        <authorList>
            <person name="Ramos A.M."/>
            <person name="Usie A."/>
            <person name="Barbosa P."/>
            <person name="Barros P.M."/>
            <person name="Capote T."/>
            <person name="Chaves I."/>
            <person name="Simoes F."/>
            <person name="Abreu I."/>
            <person name="Carrasquinho I."/>
            <person name="Faro C."/>
            <person name="Guimaraes J.B."/>
            <person name="Mendonca D."/>
            <person name="Nobrega F."/>
            <person name="Rodrigues L."/>
            <person name="Saibo N.J.M."/>
            <person name="Varela M.C."/>
            <person name="Egas C."/>
            <person name="Matos J."/>
            <person name="Miguel C.M."/>
            <person name="Oliveira M.M."/>
            <person name="Ricardo C.P."/>
            <person name="Goncalves S."/>
        </authorList>
    </citation>
    <scope>NUCLEOTIDE SEQUENCE [LARGE SCALE GENOMIC DNA]</scope>
    <source>
        <strain evidence="3">cv. HL8</strain>
    </source>
</reference>
<dbReference type="EMBL" id="PKMF04000044">
    <property type="protein sequence ID" value="KAK7855600.1"/>
    <property type="molecule type" value="Genomic_DNA"/>
</dbReference>
<dbReference type="AlphaFoldDB" id="A0AAW0LVK7"/>
<organism evidence="2 3">
    <name type="scientific">Quercus suber</name>
    <name type="common">Cork oak</name>
    <dbReference type="NCBI Taxonomy" id="58331"/>
    <lineage>
        <taxon>Eukaryota</taxon>
        <taxon>Viridiplantae</taxon>
        <taxon>Streptophyta</taxon>
        <taxon>Embryophyta</taxon>
        <taxon>Tracheophyta</taxon>
        <taxon>Spermatophyta</taxon>
        <taxon>Magnoliopsida</taxon>
        <taxon>eudicotyledons</taxon>
        <taxon>Gunneridae</taxon>
        <taxon>Pentapetalae</taxon>
        <taxon>rosids</taxon>
        <taxon>fabids</taxon>
        <taxon>Fagales</taxon>
        <taxon>Fagaceae</taxon>
        <taxon>Quercus</taxon>
    </lineage>
</organism>
<proteinExistence type="predicted"/>
<evidence type="ECO:0000256" key="1">
    <source>
        <dbReference type="SAM" id="MobiDB-lite"/>
    </source>
</evidence>
<gene>
    <name evidence="2" type="ORF">CFP56_027366</name>
</gene>